<name>A0A2J6R791_HYAVF</name>
<sequence length="151" mass="17196">MSNISPQQAIAAKALLVMKDDSSRRTISARRPSTTSDETNLRSQTESLSAPIQARQHPSARSRISIQWLPVLVRRTMSSYQVSRRYSRPPRIPRLKFLLYSATSGLRTEPVPFQKTQCPEPGISFSEFSSSIFTQVPHGDWWLQIISDFMQ</sequence>
<feature type="compositionally biased region" description="Polar residues" evidence="1">
    <location>
        <begin position="31"/>
        <end position="50"/>
    </location>
</feature>
<dbReference type="Proteomes" id="UP000235786">
    <property type="component" value="Unassembled WGS sequence"/>
</dbReference>
<keyword evidence="3" id="KW-1185">Reference proteome</keyword>
<proteinExistence type="predicted"/>
<organism evidence="2 3">
    <name type="scientific">Hyaloscypha variabilis (strain UAMH 11265 / GT02V1 / F)</name>
    <name type="common">Meliniomyces variabilis</name>
    <dbReference type="NCBI Taxonomy" id="1149755"/>
    <lineage>
        <taxon>Eukaryota</taxon>
        <taxon>Fungi</taxon>
        <taxon>Dikarya</taxon>
        <taxon>Ascomycota</taxon>
        <taxon>Pezizomycotina</taxon>
        <taxon>Leotiomycetes</taxon>
        <taxon>Helotiales</taxon>
        <taxon>Hyaloscyphaceae</taxon>
        <taxon>Hyaloscypha</taxon>
        <taxon>Hyaloscypha variabilis</taxon>
    </lineage>
</organism>
<feature type="region of interest" description="Disordered" evidence="1">
    <location>
        <begin position="21"/>
        <end position="59"/>
    </location>
</feature>
<dbReference type="EMBL" id="KZ613954">
    <property type="protein sequence ID" value="PMD34369.1"/>
    <property type="molecule type" value="Genomic_DNA"/>
</dbReference>
<evidence type="ECO:0000256" key="1">
    <source>
        <dbReference type="SAM" id="MobiDB-lite"/>
    </source>
</evidence>
<dbReference type="AlphaFoldDB" id="A0A2J6R791"/>
<evidence type="ECO:0000313" key="2">
    <source>
        <dbReference type="EMBL" id="PMD34369.1"/>
    </source>
</evidence>
<evidence type="ECO:0000313" key="3">
    <source>
        <dbReference type="Proteomes" id="UP000235786"/>
    </source>
</evidence>
<reference evidence="2 3" key="1">
    <citation type="submission" date="2016-04" db="EMBL/GenBank/DDBJ databases">
        <title>A degradative enzymes factory behind the ericoid mycorrhizal symbiosis.</title>
        <authorList>
            <consortium name="DOE Joint Genome Institute"/>
            <person name="Martino E."/>
            <person name="Morin E."/>
            <person name="Grelet G."/>
            <person name="Kuo A."/>
            <person name="Kohler A."/>
            <person name="Daghino S."/>
            <person name="Barry K."/>
            <person name="Choi C."/>
            <person name="Cichocki N."/>
            <person name="Clum A."/>
            <person name="Copeland A."/>
            <person name="Hainaut M."/>
            <person name="Haridas S."/>
            <person name="Labutti K."/>
            <person name="Lindquist E."/>
            <person name="Lipzen A."/>
            <person name="Khouja H.-R."/>
            <person name="Murat C."/>
            <person name="Ohm R."/>
            <person name="Olson A."/>
            <person name="Spatafora J."/>
            <person name="Veneault-Fourrey C."/>
            <person name="Henrissat B."/>
            <person name="Grigoriev I."/>
            <person name="Martin F."/>
            <person name="Perotto S."/>
        </authorList>
    </citation>
    <scope>NUCLEOTIDE SEQUENCE [LARGE SCALE GENOMIC DNA]</scope>
    <source>
        <strain evidence="2 3">F</strain>
    </source>
</reference>
<protein>
    <submittedName>
        <fullName evidence="2">Uncharacterized protein</fullName>
    </submittedName>
</protein>
<gene>
    <name evidence="2" type="ORF">L207DRAFT_139753</name>
</gene>
<accession>A0A2J6R791</accession>